<reference evidence="3 4" key="1">
    <citation type="submission" date="2018-06" db="EMBL/GenBank/DDBJ databases">
        <authorList>
            <consortium name="Pathogen Informatics"/>
            <person name="Doyle S."/>
        </authorList>
    </citation>
    <scope>NUCLEOTIDE SEQUENCE [LARGE SCALE GENOMIC DNA]</scope>
    <source>
        <strain evidence="3 4">NCTC13067</strain>
    </source>
</reference>
<dbReference type="Pfam" id="PF16584">
    <property type="entry name" value="LolA_2"/>
    <property type="match status" value="1"/>
</dbReference>
<dbReference type="RefSeq" id="WP_013672142.1">
    <property type="nucleotide sequence ID" value="NZ_CAJPOG010000089.1"/>
</dbReference>
<proteinExistence type="predicted"/>
<feature type="chain" id="PRO_5016838942" evidence="2">
    <location>
        <begin position="22"/>
        <end position="204"/>
    </location>
</feature>
<evidence type="ECO:0000256" key="1">
    <source>
        <dbReference type="ARBA" id="ARBA00022729"/>
    </source>
</evidence>
<evidence type="ECO:0000256" key="2">
    <source>
        <dbReference type="SAM" id="SignalP"/>
    </source>
</evidence>
<organism evidence="3 4">
    <name type="scientific">Prevotella denticola</name>
    <dbReference type="NCBI Taxonomy" id="28129"/>
    <lineage>
        <taxon>Bacteria</taxon>
        <taxon>Pseudomonadati</taxon>
        <taxon>Bacteroidota</taxon>
        <taxon>Bacteroidia</taxon>
        <taxon>Bacteroidales</taxon>
        <taxon>Prevotellaceae</taxon>
        <taxon>Prevotella</taxon>
    </lineage>
</organism>
<evidence type="ECO:0000313" key="3">
    <source>
        <dbReference type="EMBL" id="SUB94392.1"/>
    </source>
</evidence>
<keyword evidence="1 2" id="KW-0732">Signal</keyword>
<evidence type="ECO:0000313" key="4">
    <source>
        <dbReference type="Proteomes" id="UP000255469"/>
    </source>
</evidence>
<sequence>MKQIKYLLLLAVIFMADSIFAQNANQARTCLDKATAIVANQGGVTARFALSRPGSVGRTSGTISVKGTKFVATTPQMTIWFNGKTQWSYMKSTNEVNISTPTEAQRLSMNPYSLMTMYRQGYDLSMTNKGNAYLVHMKAANAQRSVQEVYVTVSKNYQLQAIRMKQGGKWTTITVSGIQRKNLSDALFTFNRKSHPSAEIIDLR</sequence>
<dbReference type="Proteomes" id="UP000255469">
    <property type="component" value="Unassembled WGS sequence"/>
</dbReference>
<dbReference type="InterPro" id="IPR004564">
    <property type="entry name" value="OM_lipoprot_carrier_LolA-like"/>
</dbReference>
<dbReference type="Gene3D" id="2.50.20.10">
    <property type="entry name" value="Lipoprotein localisation LolA/LolB/LppX"/>
    <property type="match status" value="1"/>
</dbReference>
<dbReference type="OMA" id="RIRMFRI"/>
<keyword evidence="3" id="KW-0449">Lipoprotein</keyword>
<gene>
    <name evidence="3" type="ORF">NCTC13067_02261</name>
</gene>
<feature type="signal peptide" evidence="2">
    <location>
        <begin position="1"/>
        <end position="21"/>
    </location>
</feature>
<dbReference type="InterPro" id="IPR029046">
    <property type="entry name" value="LolA/LolB/LppX"/>
</dbReference>
<dbReference type="SUPFAM" id="SSF89392">
    <property type="entry name" value="Prokaryotic lipoproteins and lipoprotein localization factors"/>
    <property type="match status" value="1"/>
</dbReference>
<dbReference type="EMBL" id="UGTM01000002">
    <property type="protein sequence ID" value="SUB94392.1"/>
    <property type="molecule type" value="Genomic_DNA"/>
</dbReference>
<accession>A0A379EE92</accession>
<name>A0A379EE92_9BACT</name>
<dbReference type="CDD" id="cd16325">
    <property type="entry name" value="LolA"/>
    <property type="match status" value="1"/>
</dbReference>
<dbReference type="AlphaFoldDB" id="A0A379EE92"/>
<protein>
    <submittedName>
        <fullName evidence="3">Lipoprotein chaperone</fullName>
    </submittedName>
</protein>